<dbReference type="Pfam" id="PF00106">
    <property type="entry name" value="adh_short"/>
    <property type="match status" value="1"/>
</dbReference>
<dbReference type="PRINTS" id="PR00080">
    <property type="entry name" value="SDRFAMILY"/>
</dbReference>
<gene>
    <name evidence="4" type="ORF">D1614_08505</name>
</gene>
<dbReference type="InterPro" id="IPR002347">
    <property type="entry name" value="SDR_fam"/>
</dbReference>
<dbReference type="AlphaFoldDB" id="A0A399SYL0"/>
<organism evidence="4 5">
    <name type="scientific">Maribellus luteus</name>
    <dbReference type="NCBI Taxonomy" id="2305463"/>
    <lineage>
        <taxon>Bacteria</taxon>
        <taxon>Pseudomonadati</taxon>
        <taxon>Bacteroidota</taxon>
        <taxon>Bacteroidia</taxon>
        <taxon>Marinilabiliales</taxon>
        <taxon>Prolixibacteraceae</taxon>
        <taxon>Maribellus</taxon>
    </lineage>
</organism>
<dbReference type="Gene3D" id="3.40.50.720">
    <property type="entry name" value="NAD(P)-binding Rossmann-like Domain"/>
    <property type="match status" value="1"/>
</dbReference>
<dbReference type="Proteomes" id="UP000265926">
    <property type="component" value="Unassembled WGS sequence"/>
</dbReference>
<comment type="caution">
    <text evidence="4">The sequence shown here is derived from an EMBL/GenBank/DDBJ whole genome shotgun (WGS) entry which is preliminary data.</text>
</comment>
<dbReference type="EMBL" id="QWGR01000004">
    <property type="protein sequence ID" value="RIJ48568.1"/>
    <property type="molecule type" value="Genomic_DNA"/>
</dbReference>
<dbReference type="InterPro" id="IPR036291">
    <property type="entry name" value="NAD(P)-bd_dom_sf"/>
</dbReference>
<protein>
    <submittedName>
        <fullName evidence="4">SDR family NAD(P)-dependent oxidoreductase</fullName>
    </submittedName>
</protein>
<evidence type="ECO:0000256" key="2">
    <source>
        <dbReference type="ARBA" id="ARBA00023002"/>
    </source>
</evidence>
<evidence type="ECO:0000313" key="4">
    <source>
        <dbReference type="EMBL" id="RIJ48568.1"/>
    </source>
</evidence>
<accession>A0A399SYL0</accession>
<proteinExistence type="inferred from homology"/>
<evidence type="ECO:0000256" key="3">
    <source>
        <dbReference type="RuleBase" id="RU000363"/>
    </source>
</evidence>
<keyword evidence="5" id="KW-1185">Reference proteome</keyword>
<evidence type="ECO:0000256" key="1">
    <source>
        <dbReference type="ARBA" id="ARBA00006484"/>
    </source>
</evidence>
<evidence type="ECO:0000313" key="5">
    <source>
        <dbReference type="Proteomes" id="UP000265926"/>
    </source>
</evidence>
<dbReference type="GO" id="GO:0016491">
    <property type="term" value="F:oxidoreductase activity"/>
    <property type="evidence" value="ECO:0007669"/>
    <property type="project" value="UniProtKB-KW"/>
</dbReference>
<dbReference type="OrthoDB" id="597510at2"/>
<dbReference type="PRINTS" id="PR00081">
    <property type="entry name" value="GDHRDH"/>
</dbReference>
<comment type="similarity">
    <text evidence="1 3">Belongs to the short-chain dehydrogenases/reductases (SDR) family.</text>
</comment>
<dbReference type="SUPFAM" id="SSF51735">
    <property type="entry name" value="NAD(P)-binding Rossmann-fold domains"/>
    <property type="match status" value="1"/>
</dbReference>
<dbReference type="PANTHER" id="PTHR43639:SF1">
    <property type="entry name" value="SHORT-CHAIN DEHYDROGENASE_REDUCTASE FAMILY PROTEIN"/>
    <property type="match status" value="1"/>
</dbReference>
<dbReference type="RefSeq" id="WP_119437488.1">
    <property type="nucleotide sequence ID" value="NZ_QWGR01000004.1"/>
</dbReference>
<reference evidence="4 5" key="1">
    <citation type="submission" date="2018-08" db="EMBL/GenBank/DDBJ databases">
        <title>Pallidiluteibacterium maritimus gen. nov., sp. nov., isolated from coastal sediment.</title>
        <authorList>
            <person name="Zhou L.Y."/>
        </authorList>
    </citation>
    <scope>NUCLEOTIDE SEQUENCE [LARGE SCALE GENOMIC DNA]</scope>
    <source>
        <strain evidence="4 5">XSD2</strain>
    </source>
</reference>
<sequence>MNPTALITGASKRIGKAISQHLAVNGWNVIIHFNRSAEDAITLVRELGEKYPKQLFSSVTANLSEGHEVEGLIPSIVSKSGPFDLLVNNASVFDKAYLRETSEKLFDSQLDVNLKAPFLLIRDFAVYCKKGNIINFVDTRITGNTSNFAAYTLSKKALWELTKMAALEFAPAIRVNAIAPGVTLAPVDEDENYLQNLAQNIPMKKPGGVEPILDSIDFILKNTHLTGQLLFADGGENLGKNIE</sequence>
<name>A0A399SYL0_9BACT</name>
<dbReference type="PANTHER" id="PTHR43639">
    <property type="entry name" value="OXIDOREDUCTASE, SHORT-CHAIN DEHYDROGENASE/REDUCTASE FAMILY (AFU_ORTHOLOGUE AFUA_5G02870)"/>
    <property type="match status" value="1"/>
</dbReference>
<keyword evidence="2" id="KW-0560">Oxidoreductase</keyword>